<dbReference type="Proteomes" id="UP000663844">
    <property type="component" value="Unassembled WGS sequence"/>
</dbReference>
<evidence type="ECO:0000313" key="3">
    <source>
        <dbReference type="EMBL" id="CAF1328397.1"/>
    </source>
</evidence>
<dbReference type="Pfam" id="PF13472">
    <property type="entry name" value="Lipase_GDSL_2"/>
    <property type="match status" value="1"/>
</dbReference>
<protein>
    <recommendedName>
        <fullName evidence="1">SGNH hydrolase-type esterase domain-containing protein</fullName>
    </recommendedName>
</protein>
<proteinExistence type="predicted"/>
<evidence type="ECO:0000259" key="1">
    <source>
        <dbReference type="Pfam" id="PF13472"/>
    </source>
</evidence>
<dbReference type="Proteomes" id="UP000663845">
    <property type="component" value="Unassembled WGS sequence"/>
</dbReference>
<evidence type="ECO:0000313" key="4">
    <source>
        <dbReference type="EMBL" id="CAF4020179.1"/>
    </source>
</evidence>
<dbReference type="PANTHER" id="PTHR30383">
    <property type="entry name" value="THIOESTERASE 1/PROTEASE 1/LYSOPHOSPHOLIPASE L1"/>
    <property type="match status" value="1"/>
</dbReference>
<dbReference type="Gene3D" id="3.40.50.1110">
    <property type="entry name" value="SGNH hydrolase"/>
    <property type="match status" value="1"/>
</dbReference>
<reference evidence="3" key="1">
    <citation type="submission" date="2021-02" db="EMBL/GenBank/DDBJ databases">
        <authorList>
            <person name="Nowell W R."/>
        </authorList>
    </citation>
    <scope>NUCLEOTIDE SEQUENCE</scope>
</reference>
<comment type="caution">
    <text evidence="3">The sequence shown here is derived from an EMBL/GenBank/DDBJ whole genome shotgun (WGS) entry which is preliminary data.</text>
</comment>
<dbReference type="PANTHER" id="PTHR30383:SF29">
    <property type="entry name" value="SGNH HYDROLASE-TYPE ESTERASE DOMAIN-CONTAINING PROTEIN"/>
    <property type="match status" value="1"/>
</dbReference>
<dbReference type="EMBL" id="CAJOAZ010003640">
    <property type="protein sequence ID" value="CAF4020179.1"/>
    <property type="molecule type" value="Genomic_DNA"/>
</dbReference>
<name>A0A815FF34_9BILA</name>
<evidence type="ECO:0000313" key="5">
    <source>
        <dbReference type="Proteomes" id="UP000663845"/>
    </source>
</evidence>
<dbReference type="SUPFAM" id="SSF52266">
    <property type="entry name" value="SGNH hydrolase"/>
    <property type="match status" value="1"/>
</dbReference>
<evidence type="ECO:0000313" key="2">
    <source>
        <dbReference type="EMBL" id="CAF1272620.1"/>
    </source>
</evidence>
<gene>
    <name evidence="2" type="ORF">IZO911_LOCUS32513</name>
    <name evidence="3" type="ORF">JYZ213_LOCUS33807</name>
    <name evidence="4" type="ORF">OXD698_LOCUS30649</name>
</gene>
<dbReference type="AlphaFoldDB" id="A0A815FF34"/>
<organism evidence="3 5">
    <name type="scientific">Adineta steineri</name>
    <dbReference type="NCBI Taxonomy" id="433720"/>
    <lineage>
        <taxon>Eukaryota</taxon>
        <taxon>Metazoa</taxon>
        <taxon>Spiralia</taxon>
        <taxon>Gnathifera</taxon>
        <taxon>Rotifera</taxon>
        <taxon>Eurotatoria</taxon>
        <taxon>Bdelloidea</taxon>
        <taxon>Adinetida</taxon>
        <taxon>Adinetidae</taxon>
        <taxon>Adineta</taxon>
    </lineage>
</organism>
<dbReference type="EMBL" id="CAJNOG010000657">
    <property type="protein sequence ID" value="CAF1328397.1"/>
    <property type="molecule type" value="Genomic_DNA"/>
</dbReference>
<dbReference type="InterPro" id="IPR013830">
    <property type="entry name" value="SGNH_hydro"/>
</dbReference>
<accession>A0A815FF34</accession>
<dbReference type="InterPro" id="IPR036514">
    <property type="entry name" value="SGNH_hydro_sf"/>
</dbReference>
<dbReference type="EMBL" id="CAJNOE010000566">
    <property type="protein sequence ID" value="CAF1272620.1"/>
    <property type="molecule type" value="Genomic_DNA"/>
</dbReference>
<sequence>MKSILCYGDSNTWGFVPGSFGIRERFDRNTRWTGRLQQLLDPAHFYVVEEGLNGRTTNLDYGNKPDGRRGTEFLSAILYTHAPLDLVIIMLGLNDLKKEFHNRTSQHITQGIKVMIEIIRSTNFGPNMQSPPPILIVSSPIPVETKCSNVLDMFEGAKERLQNLADNLKVLVNEYDKDIYFVDAAPHIQLSPVDGIHFDKKAHEQFALLMNNTIKKIFNLSS</sequence>
<dbReference type="InterPro" id="IPR051532">
    <property type="entry name" value="Ester_Hydrolysis_Enzymes"/>
</dbReference>
<feature type="domain" description="SGNH hydrolase-type esterase" evidence="1">
    <location>
        <begin position="6"/>
        <end position="204"/>
    </location>
</feature>
<dbReference type="Proteomes" id="UP000663860">
    <property type="component" value="Unassembled WGS sequence"/>
</dbReference>